<reference evidence="6 7" key="1">
    <citation type="submission" date="2020-04" db="EMBL/GenBank/DDBJ databases">
        <authorList>
            <person name="Yin C."/>
        </authorList>
    </citation>
    <scope>NUCLEOTIDE SEQUENCE [LARGE SCALE GENOMIC DNA]</scope>
    <source>
        <strain evidence="6 7">Ak56</strain>
    </source>
</reference>
<keyword evidence="1" id="KW-0805">Transcription regulation</keyword>
<evidence type="ECO:0000256" key="1">
    <source>
        <dbReference type="ARBA" id="ARBA00023015"/>
    </source>
</evidence>
<dbReference type="PANTHER" id="PTHR47506">
    <property type="entry name" value="TRANSCRIPTIONAL REGULATORY PROTEIN"/>
    <property type="match status" value="1"/>
</dbReference>
<dbReference type="RefSeq" id="WP_168743072.1">
    <property type="nucleotide sequence ID" value="NZ_JABAHZ010000017.1"/>
</dbReference>
<dbReference type="SUPFAM" id="SSF48498">
    <property type="entry name" value="Tetracyclin repressor-like, C-terminal domain"/>
    <property type="match status" value="1"/>
</dbReference>
<keyword evidence="2 4" id="KW-0238">DNA-binding</keyword>
<comment type="caution">
    <text evidence="6">The sequence shown here is derived from an EMBL/GenBank/DDBJ whole genome shotgun (WGS) entry which is preliminary data.</text>
</comment>
<dbReference type="GO" id="GO:0003677">
    <property type="term" value="F:DNA binding"/>
    <property type="evidence" value="ECO:0007669"/>
    <property type="project" value="UniProtKB-UniRule"/>
</dbReference>
<name>A0A847SUK8_9BACT</name>
<dbReference type="PROSITE" id="PS50977">
    <property type="entry name" value="HTH_TETR_2"/>
    <property type="match status" value="1"/>
</dbReference>
<evidence type="ECO:0000259" key="5">
    <source>
        <dbReference type="PROSITE" id="PS50977"/>
    </source>
</evidence>
<dbReference type="Pfam" id="PF16925">
    <property type="entry name" value="TetR_C_13"/>
    <property type="match status" value="1"/>
</dbReference>
<feature type="domain" description="HTH tetR-type" evidence="5">
    <location>
        <begin position="5"/>
        <end position="65"/>
    </location>
</feature>
<dbReference type="PANTHER" id="PTHR47506:SF3">
    <property type="entry name" value="HTH-TYPE TRANSCRIPTIONAL REGULATOR LMRA"/>
    <property type="match status" value="1"/>
</dbReference>
<evidence type="ECO:0000313" key="6">
    <source>
        <dbReference type="EMBL" id="NLR83027.1"/>
    </source>
</evidence>
<evidence type="ECO:0000256" key="4">
    <source>
        <dbReference type="PROSITE-ProRule" id="PRU00335"/>
    </source>
</evidence>
<protein>
    <submittedName>
        <fullName evidence="6">TetR/AcrR family transcriptional regulator</fullName>
    </submittedName>
</protein>
<accession>A0A847SUK8</accession>
<dbReference type="Gene3D" id="1.10.357.10">
    <property type="entry name" value="Tetracycline Repressor, domain 2"/>
    <property type="match status" value="1"/>
</dbReference>
<keyword evidence="7" id="KW-1185">Reference proteome</keyword>
<dbReference type="InterPro" id="IPR009057">
    <property type="entry name" value="Homeodomain-like_sf"/>
</dbReference>
<proteinExistence type="predicted"/>
<dbReference type="PRINTS" id="PR00455">
    <property type="entry name" value="HTHTETR"/>
</dbReference>
<dbReference type="AlphaFoldDB" id="A0A847SUK8"/>
<sequence length="194" mass="21684">MNKAEKTRQFIVEKTAPVFNEKGYVGTSLNDMTNATGLTKGSIYGNFANKDEVALAAFDHNLKQVTTIIQQEMSKHNTCREKLMVYVQVYSNFQKHPFPEGGCPLLNTATEADDTHAGLRQRAADGIQRWKNAITALIEKGIQLGEFRKDVPVEQTALSMIATIEGCIMMTKLTGKTHYQKAIMRTVEKLIDDL</sequence>
<evidence type="ECO:0000256" key="2">
    <source>
        <dbReference type="ARBA" id="ARBA00023125"/>
    </source>
</evidence>
<keyword evidence="3" id="KW-0804">Transcription</keyword>
<gene>
    <name evidence="6" type="ORF">HGH91_30725</name>
</gene>
<organism evidence="6 7">
    <name type="scientific">Chitinophaga eiseniae</name>
    <dbReference type="NCBI Taxonomy" id="634771"/>
    <lineage>
        <taxon>Bacteria</taxon>
        <taxon>Pseudomonadati</taxon>
        <taxon>Bacteroidota</taxon>
        <taxon>Chitinophagia</taxon>
        <taxon>Chitinophagales</taxon>
        <taxon>Chitinophagaceae</taxon>
        <taxon>Chitinophaga</taxon>
    </lineage>
</organism>
<dbReference type="Pfam" id="PF00440">
    <property type="entry name" value="TetR_N"/>
    <property type="match status" value="1"/>
</dbReference>
<dbReference type="InterPro" id="IPR011075">
    <property type="entry name" value="TetR_C"/>
</dbReference>
<feature type="DNA-binding region" description="H-T-H motif" evidence="4">
    <location>
        <begin position="28"/>
        <end position="47"/>
    </location>
</feature>
<dbReference type="EMBL" id="JABAHZ010000017">
    <property type="protein sequence ID" value="NLR83027.1"/>
    <property type="molecule type" value="Genomic_DNA"/>
</dbReference>
<dbReference type="SUPFAM" id="SSF46689">
    <property type="entry name" value="Homeodomain-like"/>
    <property type="match status" value="1"/>
</dbReference>
<evidence type="ECO:0000313" key="7">
    <source>
        <dbReference type="Proteomes" id="UP000552864"/>
    </source>
</evidence>
<evidence type="ECO:0000256" key="3">
    <source>
        <dbReference type="ARBA" id="ARBA00023163"/>
    </source>
</evidence>
<dbReference type="InterPro" id="IPR001647">
    <property type="entry name" value="HTH_TetR"/>
</dbReference>
<dbReference type="InterPro" id="IPR036271">
    <property type="entry name" value="Tet_transcr_reg_TetR-rel_C_sf"/>
</dbReference>
<dbReference type="Proteomes" id="UP000552864">
    <property type="component" value="Unassembled WGS sequence"/>
</dbReference>